<sequence>MKDLHNGRLYWPETLEDPHIYPSLTSNKATTVAIIGGGMSGCICGYVLAQSGIDVCIVERGDIAGGSTSANTGLLQFSNDIMLSELIEQIGEQDALLFYRACRDAVVQIGEIAARLEIDVAFIPRSSLYYASTEQDIPKLQKEYEALRSNGFDVEYWDADEIGARYPFRKPAAIITRGDAEINPYRFVRAITAAAAEQGAAIYEHTDVVTHVTTEKGKQHITTSTGHVLEAEHVIYAIGYEPEELRGQLVKANMNRTYAIATEPQHDLSPWKENMMIWETARPYFYMRTTPDGRVLAGGQDEELSEPVHSESERRKRTDKLHHRIKEHFPMFTGKLEYDWTAVFGESRDNLPFIGEDPKWPNVYYCLVYGGNGTVYSIIASQLLRNLICGEDHPIRHILRLDRPSLQNV</sequence>
<dbReference type="EMBL" id="BMHP01000002">
    <property type="protein sequence ID" value="GGD75921.1"/>
    <property type="molecule type" value="Genomic_DNA"/>
</dbReference>
<dbReference type="Pfam" id="PF01266">
    <property type="entry name" value="DAO"/>
    <property type="match status" value="1"/>
</dbReference>
<feature type="region of interest" description="Disordered" evidence="1">
    <location>
        <begin position="296"/>
        <end position="319"/>
    </location>
</feature>
<accession>A0A917DXE9</accession>
<dbReference type="Proteomes" id="UP000612456">
    <property type="component" value="Unassembled WGS sequence"/>
</dbReference>
<comment type="caution">
    <text evidence="3">The sequence shown here is derived from an EMBL/GenBank/DDBJ whole genome shotgun (WGS) entry which is preliminary data.</text>
</comment>
<dbReference type="InterPro" id="IPR006076">
    <property type="entry name" value="FAD-dep_OxRdtase"/>
</dbReference>
<dbReference type="Gene3D" id="3.50.50.60">
    <property type="entry name" value="FAD/NAD(P)-binding domain"/>
    <property type="match status" value="1"/>
</dbReference>
<organism evidence="3 4">
    <name type="scientific">Paenibacillus nasutitermitis</name>
    <dbReference type="NCBI Taxonomy" id="1652958"/>
    <lineage>
        <taxon>Bacteria</taxon>
        <taxon>Bacillati</taxon>
        <taxon>Bacillota</taxon>
        <taxon>Bacilli</taxon>
        <taxon>Bacillales</taxon>
        <taxon>Paenibacillaceae</taxon>
        <taxon>Paenibacillus</taxon>
    </lineage>
</organism>
<dbReference type="PRINTS" id="PR00420">
    <property type="entry name" value="RNGMNOXGNASE"/>
</dbReference>
<reference evidence="3" key="1">
    <citation type="journal article" date="2014" name="Int. J. Syst. Evol. Microbiol.">
        <title>Complete genome sequence of Corynebacterium casei LMG S-19264T (=DSM 44701T), isolated from a smear-ripened cheese.</title>
        <authorList>
            <consortium name="US DOE Joint Genome Institute (JGI-PGF)"/>
            <person name="Walter F."/>
            <person name="Albersmeier A."/>
            <person name="Kalinowski J."/>
            <person name="Ruckert C."/>
        </authorList>
    </citation>
    <scope>NUCLEOTIDE SEQUENCE</scope>
    <source>
        <strain evidence="3">CGMCC 1.15178</strain>
    </source>
</reference>
<reference evidence="3" key="2">
    <citation type="submission" date="2020-09" db="EMBL/GenBank/DDBJ databases">
        <authorList>
            <person name="Sun Q."/>
            <person name="Zhou Y."/>
        </authorList>
    </citation>
    <scope>NUCLEOTIDE SEQUENCE</scope>
    <source>
        <strain evidence="3">CGMCC 1.15178</strain>
    </source>
</reference>
<dbReference type="AlphaFoldDB" id="A0A917DXE9"/>
<evidence type="ECO:0000259" key="2">
    <source>
        <dbReference type="Pfam" id="PF01266"/>
    </source>
</evidence>
<feature type="domain" description="FAD dependent oxidoreductase" evidence="2">
    <location>
        <begin position="32"/>
        <end position="385"/>
    </location>
</feature>
<name>A0A917DXE9_9BACL</name>
<protein>
    <submittedName>
        <fullName evidence="3">Oxidoreductase</fullName>
    </submittedName>
</protein>
<dbReference type="PANTHER" id="PTHR13847:SF201">
    <property type="entry name" value="PUTATIBE OXIDOREDUCTASE"/>
    <property type="match status" value="1"/>
</dbReference>
<feature type="compositionally biased region" description="Basic and acidic residues" evidence="1">
    <location>
        <begin position="306"/>
        <end position="316"/>
    </location>
</feature>
<dbReference type="RefSeq" id="WP_188993416.1">
    <property type="nucleotide sequence ID" value="NZ_BMHP01000002.1"/>
</dbReference>
<evidence type="ECO:0000256" key="1">
    <source>
        <dbReference type="SAM" id="MobiDB-lite"/>
    </source>
</evidence>
<dbReference type="SUPFAM" id="SSF51905">
    <property type="entry name" value="FAD/NAD(P)-binding domain"/>
    <property type="match status" value="1"/>
</dbReference>
<dbReference type="InterPro" id="IPR036188">
    <property type="entry name" value="FAD/NAD-bd_sf"/>
</dbReference>
<keyword evidence="4" id="KW-1185">Reference proteome</keyword>
<dbReference type="PANTHER" id="PTHR13847">
    <property type="entry name" value="SARCOSINE DEHYDROGENASE-RELATED"/>
    <property type="match status" value="1"/>
</dbReference>
<proteinExistence type="predicted"/>
<evidence type="ECO:0000313" key="3">
    <source>
        <dbReference type="EMBL" id="GGD75921.1"/>
    </source>
</evidence>
<evidence type="ECO:0000313" key="4">
    <source>
        <dbReference type="Proteomes" id="UP000612456"/>
    </source>
</evidence>
<dbReference type="Gene3D" id="3.30.9.10">
    <property type="entry name" value="D-Amino Acid Oxidase, subunit A, domain 2"/>
    <property type="match status" value="1"/>
</dbReference>
<dbReference type="GO" id="GO:0005737">
    <property type="term" value="C:cytoplasm"/>
    <property type="evidence" value="ECO:0007669"/>
    <property type="project" value="TreeGrafter"/>
</dbReference>
<gene>
    <name evidence="3" type="ORF">GCM10010911_37410</name>
</gene>